<dbReference type="InterPro" id="IPR007387">
    <property type="entry name" value="TRAP_DctQ"/>
</dbReference>
<organism evidence="11 12">
    <name type="scientific">Corticicoccus populi</name>
    <dbReference type="NCBI Taxonomy" id="1812821"/>
    <lineage>
        <taxon>Bacteria</taxon>
        <taxon>Bacillati</taxon>
        <taxon>Bacillota</taxon>
        <taxon>Bacilli</taxon>
        <taxon>Bacillales</taxon>
        <taxon>Staphylococcaceae</taxon>
        <taxon>Corticicoccus</taxon>
    </lineage>
</organism>
<evidence type="ECO:0000256" key="5">
    <source>
        <dbReference type="ARBA" id="ARBA00022692"/>
    </source>
</evidence>
<proteinExistence type="inferred from homology"/>
<dbReference type="Pfam" id="PF04290">
    <property type="entry name" value="DctQ"/>
    <property type="match status" value="1"/>
</dbReference>
<comment type="subcellular location">
    <subcellularLocation>
        <location evidence="1">Cell inner membrane</location>
        <topology evidence="1">Multi-pass membrane protein</topology>
    </subcellularLocation>
</comment>
<dbReference type="PANTHER" id="PTHR35011">
    <property type="entry name" value="2,3-DIKETO-L-GULONATE TRAP TRANSPORTER SMALL PERMEASE PROTEIN YIAM"/>
    <property type="match status" value="1"/>
</dbReference>
<protein>
    <submittedName>
        <fullName evidence="11">TRAP transporter small permease</fullName>
    </submittedName>
</protein>
<keyword evidence="4" id="KW-0997">Cell inner membrane</keyword>
<feature type="transmembrane region" description="Helical" evidence="9">
    <location>
        <begin position="126"/>
        <end position="148"/>
    </location>
</feature>
<accession>A0ABW5WYX2</accession>
<evidence type="ECO:0000256" key="1">
    <source>
        <dbReference type="ARBA" id="ARBA00004429"/>
    </source>
</evidence>
<evidence type="ECO:0000313" key="11">
    <source>
        <dbReference type="EMBL" id="MFD2831513.1"/>
    </source>
</evidence>
<dbReference type="InterPro" id="IPR055348">
    <property type="entry name" value="DctQ"/>
</dbReference>
<evidence type="ECO:0000256" key="9">
    <source>
        <dbReference type="SAM" id="Phobius"/>
    </source>
</evidence>
<keyword evidence="6 9" id="KW-1133">Transmembrane helix</keyword>
<feature type="transmembrane region" description="Helical" evidence="9">
    <location>
        <begin position="48"/>
        <end position="65"/>
    </location>
</feature>
<evidence type="ECO:0000256" key="7">
    <source>
        <dbReference type="ARBA" id="ARBA00023136"/>
    </source>
</evidence>
<keyword evidence="7 9" id="KW-0472">Membrane</keyword>
<evidence type="ECO:0000256" key="6">
    <source>
        <dbReference type="ARBA" id="ARBA00022989"/>
    </source>
</evidence>
<evidence type="ECO:0000256" key="8">
    <source>
        <dbReference type="ARBA" id="ARBA00038436"/>
    </source>
</evidence>
<evidence type="ECO:0000256" key="3">
    <source>
        <dbReference type="ARBA" id="ARBA00022475"/>
    </source>
</evidence>
<keyword evidence="5 9" id="KW-0812">Transmembrane</keyword>
<keyword evidence="2" id="KW-0813">Transport</keyword>
<evidence type="ECO:0000259" key="10">
    <source>
        <dbReference type="Pfam" id="PF04290"/>
    </source>
</evidence>
<dbReference type="PANTHER" id="PTHR35011:SF11">
    <property type="entry name" value="TRAP TRANSPORTER SMALL PERMEASE PROTEIN"/>
    <property type="match status" value="1"/>
</dbReference>
<gene>
    <name evidence="11" type="ORF">ACFSX4_13635</name>
</gene>
<name>A0ABW5WYX2_9STAP</name>
<keyword evidence="3" id="KW-1003">Cell membrane</keyword>
<dbReference type="RefSeq" id="WP_377775833.1">
    <property type="nucleotide sequence ID" value="NZ_JBHUOQ010000005.1"/>
</dbReference>
<sequence length="163" mass="19396">MSRFVKTLEKIQVTIGIIALLIFFTAILIQILTRYLGWSVLWTEEVSTYSFIWAMFMGASVMVNHREHFSFDTLQYKLSEINRNRLNMFIDSLLIAFNLFIVSYGITIINHFWNYRWETVPFMKMGYVWLVIPVMAVSMIIYSLHHIIERVKNNKNRSEKEVV</sequence>
<evidence type="ECO:0000256" key="4">
    <source>
        <dbReference type="ARBA" id="ARBA00022519"/>
    </source>
</evidence>
<feature type="transmembrane region" description="Helical" evidence="9">
    <location>
        <begin position="86"/>
        <end position="106"/>
    </location>
</feature>
<feature type="transmembrane region" description="Helical" evidence="9">
    <location>
        <begin position="12"/>
        <end position="36"/>
    </location>
</feature>
<comment type="caution">
    <text evidence="11">The sequence shown here is derived from an EMBL/GenBank/DDBJ whole genome shotgun (WGS) entry which is preliminary data.</text>
</comment>
<evidence type="ECO:0000313" key="12">
    <source>
        <dbReference type="Proteomes" id="UP001597519"/>
    </source>
</evidence>
<dbReference type="Proteomes" id="UP001597519">
    <property type="component" value="Unassembled WGS sequence"/>
</dbReference>
<keyword evidence="12" id="KW-1185">Reference proteome</keyword>
<reference evidence="12" key="1">
    <citation type="journal article" date="2019" name="Int. J. Syst. Evol. Microbiol.">
        <title>The Global Catalogue of Microorganisms (GCM) 10K type strain sequencing project: providing services to taxonomists for standard genome sequencing and annotation.</title>
        <authorList>
            <consortium name="The Broad Institute Genomics Platform"/>
            <consortium name="The Broad Institute Genome Sequencing Center for Infectious Disease"/>
            <person name="Wu L."/>
            <person name="Ma J."/>
        </authorList>
    </citation>
    <scope>NUCLEOTIDE SEQUENCE [LARGE SCALE GENOMIC DNA]</scope>
    <source>
        <strain evidence="12">KCTC 33575</strain>
    </source>
</reference>
<evidence type="ECO:0000256" key="2">
    <source>
        <dbReference type="ARBA" id="ARBA00022448"/>
    </source>
</evidence>
<feature type="domain" description="Tripartite ATP-independent periplasmic transporters DctQ component" evidence="10">
    <location>
        <begin position="26"/>
        <end position="152"/>
    </location>
</feature>
<comment type="similarity">
    <text evidence="8">Belongs to the TRAP transporter small permease family.</text>
</comment>
<dbReference type="EMBL" id="JBHUOQ010000005">
    <property type="protein sequence ID" value="MFD2831513.1"/>
    <property type="molecule type" value="Genomic_DNA"/>
</dbReference>